<dbReference type="PANTHER" id="PTHR12630:SF1">
    <property type="entry name" value="GLUCOSIDASE 2 SUBUNIT BETA"/>
    <property type="match status" value="1"/>
</dbReference>
<dbReference type="Proteomes" id="UP000187013">
    <property type="component" value="Unassembled WGS sequence"/>
</dbReference>
<keyword evidence="5" id="KW-0175">Coiled coil</keyword>
<comment type="caution">
    <text evidence="8">The sequence shown here is derived from an EMBL/GenBank/DDBJ whole genome shotgun (WGS) entry which is preliminary data.</text>
</comment>
<evidence type="ECO:0000256" key="2">
    <source>
        <dbReference type="ARBA" id="ARBA00022729"/>
    </source>
</evidence>
<gene>
    <name evidence="8" type="ORF">ZYGR_0AF03210</name>
</gene>
<dbReference type="InterPro" id="IPR009011">
    <property type="entry name" value="Man6P_isomerase_rcpt-bd_dom_sf"/>
</dbReference>
<feature type="domain" description="MRH" evidence="7">
    <location>
        <begin position="535"/>
        <end position="641"/>
    </location>
</feature>
<dbReference type="Pfam" id="PF12999">
    <property type="entry name" value="PRKCSH-like"/>
    <property type="match status" value="1"/>
</dbReference>
<evidence type="ECO:0000256" key="5">
    <source>
        <dbReference type="SAM" id="Coils"/>
    </source>
</evidence>
<sequence>MVTNQLRYGLLVLYALSGLVKGSEGVIGVPESKQSLYVPKDDGKWACLGDASVVIEASQINDGICDCPDGSDEPGTGACGMKAPQFYCENGDFLPRYISQSKVGDGVCDCCDCSDELLTKGEVFYRGTQCSELRASFDKFVSQELKNHHHGLQKLLQLKAKFPAPLKTQEGLSKEIKSLSEQLSNNEKILASEKVDYAEKLKTENPLLYEFEQLHVDALAAAIYDQLGEIIRVSKAYEDLVGILDALVENYSSHLMDLVVNENVKKYQFYKQKNLSKISCNSENDNEQREQMLVYFQTELPELFSKGLSDKPAKYIQGKATFVDMLILGKAEYTEVIVGSINRLRSILQDVAENYNRNYQDQGVKQAAEAFKHYTEKYATVDVVQLPQVLVDDLDNLKTFVVEKAPKLITSSPSPESQDEDGPMGVMQQVQYWIGVVPNFFKPDMRGQIERHEQDVRSLRTQIAAKRKELTSLVEQESSGADERTKHIKSLIDSTDLYLERALDSYIYGIQYNGQILQKENSGDQHSVLIGNFRSLRLNKELALLKYKEYVRINYSGDDELVQHLISETTDEKEDYLFGNLYQLNNGLQLEFDNGDKCWDGPRRSATVFVQCSDKQELRKITETSRCRYSVEIESPFGCSEDFVYQPFHAE</sequence>
<dbReference type="GO" id="GO:0006491">
    <property type="term" value="P:N-glycan processing"/>
    <property type="evidence" value="ECO:0007669"/>
    <property type="project" value="TreeGrafter"/>
</dbReference>
<evidence type="ECO:0000313" key="9">
    <source>
        <dbReference type="Proteomes" id="UP000187013"/>
    </source>
</evidence>
<dbReference type="GO" id="GO:0017177">
    <property type="term" value="C:glucosidase II complex"/>
    <property type="evidence" value="ECO:0007669"/>
    <property type="project" value="TreeGrafter"/>
</dbReference>
<evidence type="ECO:0000259" key="7">
    <source>
        <dbReference type="PROSITE" id="PS51914"/>
    </source>
</evidence>
<protein>
    <recommendedName>
        <fullName evidence="1">Glucosidase 2 subunit beta</fullName>
    </recommendedName>
</protein>
<dbReference type="EMBL" id="BDGX01000032">
    <property type="protein sequence ID" value="GAV51850.1"/>
    <property type="molecule type" value="Genomic_DNA"/>
</dbReference>
<keyword evidence="2 6" id="KW-0732">Signal</keyword>
<evidence type="ECO:0000256" key="3">
    <source>
        <dbReference type="ARBA" id="ARBA00022824"/>
    </source>
</evidence>
<dbReference type="PANTHER" id="PTHR12630">
    <property type="entry name" value="N-LINKED OLIGOSACCHARIDE PROCESSING"/>
    <property type="match status" value="1"/>
</dbReference>
<name>A0A1Q3A8G3_ZYGRO</name>
<dbReference type="AlphaFoldDB" id="A0A1Q3A8G3"/>
<keyword evidence="4" id="KW-1015">Disulfide bond</keyword>
<evidence type="ECO:0000313" key="8">
    <source>
        <dbReference type="EMBL" id="GAV51850.1"/>
    </source>
</evidence>
<evidence type="ECO:0000256" key="1">
    <source>
        <dbReference type="ARBA" id="ARBA00022387"/>
    </source>
</evidence>
<reference evidence="8 9" key="1">
    <citation type="submission" date="2016-08" db="EMBL/GenBank/DDBJ databases">
        <title>Draft genome sequence of allopolyploid Zygosaccharomyces rouxii.</title>
        <authorList>
            <person name="Watanabe J."/>
            <person name="Uehara K."/>
            <person name="Mogi Y."/>
            <person name="Tsukioka Y."/>
        </authorList>
    </citation>
    <scope>NUCLEOTIDE SEQUENCE [LARGE SCALE GENOMIC DNA]</scope>
    <source>
        <strain evidence="8 9">NBRC 110957</strain>
    </source>
</reference>
<dbReference type="InterPro" id="IPR044865">
    <property type="entry name" value="MRH_dom"/>
</dbReference>
<dbReference type="SUPFAM" id="SSF50911">
    <property type="entry name" value="Mannose 6-phosphate receptor domain"/>
    <property type="match status" value="1"/>
</dbReference>
<proteinExistence type="predicted"/>
<feature type="chain" id="PRO_5013360936" description="Glucosidase 2 subunit beta" evidence="6">
    <location>
        <begin position="23"/>
        <end position="651"/>
    </location>
</feature>
<dbReference type="InterPro" id="IPR039794">
    <property type="entry name" value="Gtb1-like"/>
</dbReference>
<dbReference type="OrthoDB" id="28322at2759"/>
<feature type="signal peptide" evidence="6">
    <location>
        <begin position="1"/>
        <end position="22"/>
    </location>
</feature>
<dbReference type="InterPro" id="IPR028146">
    <property type="entry name" value="PRKCSH_N"/>
</dbReference>
<organism evidence="8 9">
    <name type="scientific">Zygosaccharomyces rouxii</name>
    <dbReference type="NCBI Taxonomy" id="4956"/>
    <lineage>
        <taxon>Eukaryota</taxon>
        <taxon>Fungi</taxon>
        <taxon>Dikarya</taxon>
        <taxon>Ascomycota</taxon>
        <taxon>Saccharomycotina</taxon>
        <taxon>Saccharomycetes</taxon>
        <taxon>Saccharomycetales</taxon>
        <taxon>Saccharomycetaceae</taxon>
        <taxon>Zygosaccharomyces</taxon>
    </lineage>
</organism>
<dbReference type="InterPro" id="IPR036607">
    <property type="entry name" value="PRKCSH"/>
</dbReference>
<evidence type="ECO:0000256" key="6">
    <source>
        <dbReference type="SAM" id="SignalP"/>
    </source>
</evidence>
<keyword evidence="3" id="KW-0256">Endoplasmic reticulum</keyword>
<evidence type="ECO:0000256" key="4">
    <source>
        <dbReference type="ARBA" id="ARBA00023157"/>
    </source>
</evidence>
<dbReference type="PROSITE" id="PS51914">
    <property type="entry name" value="MRH"/>
    <property type="match status" value="1"/>
</dbReference>
<feature type="coiled-coil region" evidence="5">
    <location>
        <begin position="449"/>
        <end position="476"/>
    </location>
</feature>
<accession>A0A1Q3A8G3</accession>
<dbReference type="Pfam" id="PF13015">
    <property type="entry name" value="PRKCSH_1"/>
    <property type="match status" value="1"/>
</dbReference>
<dbReference type="CDD" id="cd00112">
    <property type="entry name" value="LDLa"/>
    <property type="match status" value="2"/>
</dbReference>
<dbReference type="Gene3D" id="2.70.130.10">
    <property type="entry name" value="Mannose-6-phosphate receptor binding domain"/>
    <property type="match status" value="1"/>
</dbReference>
<dbReference type="InterPro" id="IPR002172">
    <property type="entry name" value="LDrepeatLR_classA_rpt"/>
</dbReference>